<dbReference type="AlphaFoldDB" id="A0A7C3UTX5"/>
<reference evidence="1" key="1">
    <citation type="journal article" date="2020" name="mSystems">
        <title>Genome- and Community-Level Interaction Insights into Carbon Utilization and Element Cycling Functions of Hydrothermarchaeota in Hydrothermal Sediment.</title>
        <authorList>
            <person name="Zhou Z."/>
            <person name="Liu Y."/>
            <person name="Xu W."/>
            <person name="Pan J."/>
            <person name="Luo Z.H."/>
            <person name="Li M."/>
        </authorList>
    </citation>
    <scope>NUCLEOTIDE SEQUENCE [LARGE SCALE GENOMIC DNA]</scope>
    <source>
        <strain evidence="1">SpSt-906</strain>
    </source>
</reference>
<dbReference type="Pfam" id="PF00132">
    <property type="entry name" value="Hexapep"/>
    <property type="match status" value="1"/>
</dbReference>
<accession>A0A7C3UTX5</accession>
<evidence type="ECO:0000313" key="1">
    <source>
        <dbReference type="EMBL" id="HGE98489.1"/>
    </source>
</evidence>
<proteinExistence type="predicted"/>
<name>A0A7C3UTX5_UNCW3</name>
<dbReference type="PANTHER" id="PTHR13061:SF29">
    <property type="entry name" value="GAMMA CARBONIC ANHYDRASE-LIKE 1, MITOCHONDRIAL-RELATED"/>
    <property type="match status" value="1"/>
</dbReference>
<dbReference type="CDD" id="cd04645">
    <property type="entry name" value="LbH_gamma_CA_like"/>
    <property type="match status" value="1"/>
</dbReference>
<dbReference type="InterPro" id="IPR001451">
    <property type="entry name" value="Hexapep"/>
</dbReference>
<dbReference type="PANTHER" id="PTHR13061">
    <property type="entry name" value="DYNACTIN SUBUNIT P25"/>
    <property type="match status" value="1"/>
</dbReference>
<dbReference type="InterPro" id="IPR011004">
    <property type="entry name" value="Trimer_LpxA-like_sf"/>
</dbReference>
<protein>
    <submittedName>
        <fullName evidence="1">Gamma carbonic anhydrase family protein</fullName>
    </submittedName>
</protein>
<dbReference type="Gene3D" id="2.160.10.10">
    <property type="entry name" value="Hexapeptide repeat proteins"/>
    <property type="match status" value="1"/>
</dbReference>
<dbReference type="EMBL" id="DTMQ01000002">
    <property type="protein sequence ID" value="HGE98489.1"/>
    <property type="molecule type" value="Genomic_DNA"/>
</dbReference>
<dbReference type="SUPFAM" id="SSF51161">
    <property type="entry name" value="Trimeric LpxA-like enzymes"/>
    <property type="match status" value="1"/>
</dbReference>
<comment type="caution">
    <text evidence="1">The sequence shown here is derived from an EMBL/GenBank/DDBJ whole genome shotgun (WGS) entry which is preliminary data.</text>
</comment>
<gene>
    <name evidence="1" type="ORF">ENX07_00180</name>
</gene>
<dbReference type="InterPro" id="IPR050484">
    <property type="entry name" value="Transf_Hexapept/Carb_Anhydrase"/>
</dbReference>
<sequence length="170" mass="18896">MLYRFGQREPKIAEDVFLASNSIIIGDCEIRQRASIWFGTIIRADVNRIIIGEMTNIQDLTVIHVDEGQPPVIIGNRVSVGHRAILHGCQIEDECMIGMGAILLNRVKVGKNTIVAAGSVLLEDYIAPPGTLIAGVPAQVKREIKSEEIEWIRKVAEGYYRLAKQYQNAI</sequence>
<dbReference type="InterPro" id="IPR047324">
    <property type="entry name" value="LbH_gamma_CA-like"/>
</dbReference>
<organism evidence="1">
    <name type="scientific">candidate division WOR-3 bacterium</name>
    <dbReference type="NCBI Taxonomy" id="2052148"/>
    <lineage>
        <taxon>Bacteria</taxon>
        <taxon>Bacteria division WOR-3</taxon>
    </lineage>
</organism>